<proteinExistence type="predicted"/>
<dbReference type="SMART" id="SM00222">
    <property type="entry name" value="Sec7"/>
    <property type="match status" value="1"/>
</dbReference>
<dbReference type="Gene3D" id="2.30.29.30">
    <property type="entry name" value="Pleckstrin-homology domain (PH domain)/Phosphotyrosine-binding domain (PTB)"/>
    <property type="match status" value="1"/>
</dbReference>
<dbReference type="PANTHER" id="PTHR10663">
    <property type="entry name" value="GUANYL-NUCLEOTIDE EXCHANGE FACTOR"/>
    <property type="match status" value="1"/>
</dbReference>
<dbReference type="InterPro" id="IPR041681">
    <property type="entry name" value="PH_9"/>
</dbReference>
<dbReference type="Pfam" id="PF01369">
    <property type="entry name" value="Sec7"/>
    <property type="match status" value="1"/>
</dbReference>
<dbReference type="SUPFAM" id="SSF50729">
    <property type="entry name" value="PH domain-like"/>
    <property type="match status" value="1"/>
</dbReference>
<evidence type="ECO:0000256" key="1">
    <source>
        <dbReference type="SAM" id="MobiDB-lite"/>
    </source>
</evidence>
<reference evidence="4 5" key="1">
    <citation type="journal article" date="2018" name="New Phytol.">
        <title>Phylogenomics of Endogonaceae and evolution of mycorrhizas within Mucoromycota.</title>
        <authorList>
            <person name="Chang Y."/>
            <person name="Desiro A."/>
            <person name="Na H."/>
            <person name="Sandor L."/>
            <person name="Lipzen A."/>
            <person name="Clum A."/>
            <person name="Barry K."/>
            <person name="Grigoriev I.V."/>
            <person name="Martin F.M."/>
            <person name="Stajich J.E."/>
            <person name="Smith M.E."/>
            <person name="Bonito G."/>
            <person name="Spatafora J.W."/>
        </authorList>
    </citation>
    <scope>NUCLEOTIDE SEQUENCE [LARGE SCALE GENOMIC DNA]</scope>
    <source>
        <strain evidence="4 5">AD002</strain>
    </source>
</reference>
<dbReference type="Pfam" id="PF15410">
    <property type="entry name" value="PH_9"/>
    <property type="match status" value="1"/>
</dbReference>
<evidence type="ECO:0000313" key="5">
    <source>
        <dbReference type="Proteomes" id="UP000274822"/>
    </source>
</evidence>
<dbReference type="EMBL" id="RBNJ01017011">
    <property type="protein sequence ID" value="RUS24171.1"/>
    <property type="molecule type" value="Genomic_DNA"/>
</dbReference>
<feature type="compositionally biased region" description="Polar residues" evidence="1">
    <location>
        <begin position="349"/>
        <end position="364"/>
    </location>
</feature>
<comment type="caution">
    <text evidence="4">The sequence shown here is derived from an EMBL/GenBank/DDBJ whole genome shotgun (WGS) entry which is preliminary data.</text>
</comment>
<evidence type="ECO:0000313" key="4">
    <source>
        <dbReference type="EMBL" id="RUS24171.1"/>
    </source>
</evidence>
<dbReference type="PROSITE" id="PS50003">
    <property type="entry name" value="PH_DOMAIN"/>
    <property type="match status" value="1"/>
</dbReference>
<evidence type="ECO:0000259" key="3">
    <source>
        <dbReference type="PROSITE" id="PS50190"/>
    </source>
</evidence>
<dbReference type="InterPro" id="IPR035999">
    <property type="entry name" value="Sec7_dom_sf"/>
</dbReference>
<keyword evidence="5" id="KW-1185">Reference proteome</keyword>
<name>A0A433Q2Y0_9FUNG</name>
<dbReference type="InterPro" id="IPR000904">
    <property type="entry name" value="Sec7_dom"/>
</dbReference>
<dbReference type="PROSITE" id="PS50190">
    <property type="entry name" value="SEC7"/>
    <property type="match status" value="1"/>
</dbReference>
<dbReference type="SMART" id="SM00233">
    <property type="entry name" value="PH"/>
    <property type="match status" value="1"/>
</dbReference>
<feature type="region of interest" description="Disordered" evidence="1">
    <location>
        <begin position="349"/>
        <end position="375"/>
    </location>
</feature>
<feature type="domain" description="SEC7" evidence="3">
    <location>
        <begin position="59"/>
        <end position="149"/>
    </location>
</feature>
<dbReference type="Proteomes" id="UP000274822">
    <property type="component" value="Unassembled WGS sequence"/>
</dbReference>
<evidence type="ECO:0008006" key="6">
    <source>
        <dbReference type="Google" id="ProtNLM"/>
    </source>
</evidence>
<dbReference type="SUPFAM" id="SSF48425">
    <property type="entry name" value="Sec7 domain"/>
    <property type="match status" value="1"/>
</dbReference>
<dbReference type="GO" id="GO:0032012">
    <property type="term" value="P:regulation of ARF protein signal transduction"/>
    <property type="evidence" value="ECO:0007669"/>
    <property type="project" value="InterPro"/>
</dbReference>
<dbReference type="InterPro" id="IPR023394">
    <property type="entry name" value="Sec7_C_sf"/>
</dbReference>
<dbReference type="FunFam" id="1.10.1000.11:FF:000002">
    <property type="entry name" value="Cytohesin 1"/>
    <property type="match status" value="1"/>
</dbReference>
<dbReference type="GO" id="GO:0005085">
    <property type="term" value="F:guanyl-nucleotide exchange factor activity"/>
    <property type="evidence" value="ECO:0007669"/>
    <property type="project" value="InterPro"/>
</dbReference>
<accession>A0A433Q2Y0</accession>
<protein>
    <recommendedName>
        <fullName evidence="6">SEC7 domain-containing protein</fullName>
    </recommendedName>
</protein>
<dbReference type="AlphaFoldDB" id="A0A433Q2Y0"/>
<dbReference type="InterPro" id="IPR001849">
    <property type="entry name" value="PH_domain"/>
</dbReference>
<dbReference type="PANTHER" id="PTHR10663:SF405">
    <property type="entry name" value="ARF GUANINE NUCLEOTIDE EXCHANGE FACTOR SYT1"/>
    <property type="match status" value="1"/>
</dbReference>
<sequence length="495" mass="54223">MNEMDAFNFAAVTATRGNVCPASRIFNLRGELRTTPTPTQRNGPWCARCPCDPTLPRVIHLPKESQQIDRVIESFAKRWHACNPGLMSSADGAYAVAFSILLLHTDAHNKNVKNKMNKETFILRTKSIEGGEQIPQEILDIMFDNIVYSKFVYAEDDMDANSQLLLKGADKQSTWFVKRGKSEPSLLGAQLKVYVSSGVALSLQQIHRAFAIAQSLRVTGVRSRQPDGTSSTASLPPGKAASINANSIADSASIYASLGPPRDDTYGLKIAKAGVLERKFDLAQGGKKSSVRGWRRFGVILSGSQLIFFSDVSAFLDQVEEADHHTRTTSPTSTLQQVVPENLTRTVTSSDEVASLNGSSTSSFDQHRSEPLSPASTHVQPLLMAQSSFSGSTNSYSTISSNAPTRTTLLRPFQILSLGSSVCLYDATYNKYSHAFRLIAGDGQQFMFRAESEEEMNDWIGKINYAATFKTAGVKGKARREEAEKREEVMRVGGL</sequence>
<organism evidence="4 5">
    <name type="scientific">Jimgerdemannia flammicorona</name>
    <dbReference type="NCBI Taxonomy" id="994334"/>
    <lineage>
        <taxon>Eukaryota</taxon>
        <taxon>Fungi</taxon>
        <taxon>Fungi incertae sedis</taxon>
        <taxon>Mucoromycota</taxon>
        <taxon>Mucoromycotina</taxon>
        <taxon>Endogonomycetes</taxon>
        <taxon>Endogonales</taxon>
        <taxon>Endogonaceae</taxon>
        <taxon>Jimgerdemannia</taxon>
    </lineage>
</organism>
<dbReference type="Gene3D" id="1.10.1000.11">
    <property type="entry name" value="Arf Nucleotide-binding Site Opener,domain 2"/>
    <property type="match status" value="1"/>
</dbReference>
<evidence type="ECO:0000259" key="2">
    <source>
        <dbReference type="PROSITE" id="PS50003"/>
    </source>
</evidence>
<feature type="non-terminal residue" evidence="4">
    <location>
        <position position="495"/>
    </location>
</feature>
<feature type="domain" description="PH" evidence="2">
    <location>
        <begin position="269"/>
        <end position="468"/>
    </location>
</feature>
<dbReference type="InterPro" id="IPR011993">
    <property type="entry name" value="PH-like_dom_sf"/>
</dbReference>
<gene>
    <name evidence="4" type="ORF">BC938DRAFT_474004</name>
</gene>